<dbReference type="EMBL" id="AUSU01010419">
    <property type="protein sequence ID" value="EPS57271.1"/>
    <property type="molecule type" value="Genomic_DNA"/>
</dbReference>
<dbReference type="Gene3D" id="2.30.42.10">
    <property type="match status" value="1"/>
</dbReference>
<organism evidence="2 3">
    <name type="scientific">Genlisea aurea</name>
    <dbReference type="NCBI Taxonomy" id="192259"/>
    <lineage>
        <taxon>Eukaryota</taxon>
        <taxon>Viridiplantae</taxon>
        <taxon>Streptophyta</taxon>
        <taxon>Embryophyta</taxon>
        <taxon>Tracheophyta</taxon>
        <taxon>Spermatophyta</taxon>
        <taxon>Magnoliopsida</taxon>
        <taxon>eudicotyledons</taxon>
        <taxon>Gunneridae</taxon>
        <taxon>Pentapetalae</taxon>
        <taxon>asterids</taxon>
        <taxon>lamiids</taxon>
        <taxon>Lamiales</taxon>
        <taxon>Lentibulariaceae</taxon>
        <taxon>Genlisea</taxon>
    </lineage>
</organism>
<name>S8BYN0_9LAMI</name>
<protein>
    <recommendedName>
        <fullName evidence="4">PDZ domain-containing protein</fullName>
    </recommendedName>
</protein>
<proteinExistence type="predicted"/>
<feature type="region of interest" description="Disordered" evidence="1">
    <location>
        <begin position="275"/>
        <end position="333"/>
    </location>
</feature>
<dbReference type="InterPro" id="IPR036034">
    <property type="entry name" value="PDZ_sf"/>
</dbReference>
<feature type="compositionally biased region" description="Basic residues" evidence="1">
    <location>
        <begin position="459"/>
        <end position="468"/>
    </location>
</feature>
<keyword evidence="3" id="KW-1185">Reference proteome</keyword>
<reference evidence="2 3" key="1">
    <citation type="journal article" date="2013" name="BMC Genomics">
        <title>The miniature genome of a carnivorous plant Genlisea aurea contains a low number of genes and short non-coding sequences.</title>
        <authorList>
            <person name="Leushkin E.V."/>
            <person name="Sutormin R.A."/>
            <person name="Nabieva E.R."/>
            <person name="Penin A.A."/>
            <person name="Kondrashov A.S."/>
            <person name="Logacheva M.D."/>
        </authorList>
    </citation>
    <scope>NUCLEOTIDE SEQUENCE [LARGE SCALE GENOMIC DNA]</scope>
</reference>
<accession>S8BYN0</accession>
<sequence length="477" mass="54092">MVPWDSDLTTYPPIRGEQGLVFRIPHVRVLLPCQDIAGLAVLMLRKRKGKKGISRVYGGQKAKKGDFPKGFDVGRARSCFSGFFPSRRTSITAWGILPTGQGNFPEGQDRRLQRIRWPSRPPQGEGWVGWRYAAPDRETKTGATRYNSKNIWIQVRWDRPARWGVAGVVDVAVRSPPLVVQDPAMEATQGKMEERVEKAILDVAEAYIWEETEKEKRRVVRRMLRLVDEGTEDKVEDHKSAMEVLRARMWECSPEVGQSERDKWMQEVIEEAERYKKGKTREEPEEQEAEGSVAAAPLGARPGAKRPRWGDETSSEEETMETPVAAAPSGARPGGKGGLLVDVLVEDSPLHRAQVRPGRDMVLRVAGQDVTEGWDKEATKKDIEGKRRVEVRVVNVKTGKEREVAVRVDPAWRLGGEFPSLGVVWRWVTWEEARRTAEKVKEKKWETSKYMKDNPTVAMRRRERRRKIAQGGAGGDQ</sequence>
<evidence type="ECO:0008006" key="4">
    <source>
        <dbReference type="Google" id="ProtNLM"/>
    </source>
</evidence>
<dbReference type="AlphaFoldDB" id="S8BYN0"/>
<comment type="caution">
    <text evidence="2">The sequence shown here is derived from an EMBL/GenBank/DDBJ whole genome shotgun (WGS) entry which is preliminary data.</text>
</comment>
<evidence type="ECO:0000313" key="2">
    <source>
        <dbReference type="EMBL" id="EPS57271.1"/>
    </source>
</evidence>
<evidence type="ECO:0000313" key="3">
    <source>
        <dbReference type="Proteomes" id="UP000015453"/>
    </source>
</evidence>
<dbReference type="Proteomes" id="UP000015453">
    <property type="component" value="Unassembled WGS sequence"/>
</dbReference>
<gene>
    <name evidence="2" type="ORF">M569_17549</name>
</gene>
<evidence type="ECO:0000256" key="1">
    <source>
        <dbReference type="SAM" id="MobiDB-lite"/>
    </source>
</evidence>
<feature type="region of interest" description="Disordered" evidence="1">
    <location>
        <begin position="451"/>
        <end position="477"/>
    </location>
</feature>